<dbReference type="InterPro" id="IPR045931">
    <property type="entry name" value="DUF6350"/>
</dbReference>
<keyword evidence="2" id="KW-1133">Transmembrane helix</keyword>
<dbReference type="EMBL" id="JAMTCP010000044">
    <property type="protein sequence ID" value="MCP2261564.1"/>
    <property type="molecule type" value="Genomic_DNA"/>
</dbReference>
<feature type="compositionally biased region" description="Acidic residues" evidence="1">
    <location>
        <begin position="440"/>
        <end position="475"/>
    </location>
</feature>
<evidence type="ECO:0008006" key="5">
    <source>
        <dbReference type="Google" id="ProtNLM"/>
    </source>
</evidence>
<sequence>MVDAVTAIQPVPHGIAEPEGASRAEWARGLAVSAAWPLFTGFTAAATVIAVVLSTTPGAQFSGQAVLGGAAPLWLAAHQVPLMVRGVPFGALPLLPTVLVVLFALRGAVTATRRLRPRTWEQATAIVSGVGGAHGVFGAVLAGLVDGPVSADATTAFFGCALLAGAGATCGVVWCSRARGRFRRRADPSAVRGLRAGALGLAALFTAGAALTSGKLVVSSGTARELFASVAPDAGSAFGLWLLSVAYLPNAVIAAVAFLVGPGFAIGQVAVSPLSALPGAVPPVPLLAAIPESEAHGWWMVAFVAPLAVGVLVGWSCRRWDPNPLARLRVVAVAAVVVGLVCFLAAALTGGRLGAGAFDPVSVPAGLVAVAAFCWISLPGGVVAWFAGPRQERRLRDDVVESESAVPTEAAPPGGVATAVAAADVVATETATAAVAAAVAEDEDEDGASDDGDQEEPEDSDDVDGDDVGDEEAEDASSPSDFSPSDFSPSDSSQGDASQGDFSEDHSSEGDSSEGVSSEAGSSEGDRGEEERDVRDERRPGDDTSR</sequence>
<feature type="transmembrane region" description="Helical" evidence="2">
    <location>
        <begin position="156"/>
        <end position="175"/>
    </location>
</feature>
<reference evidence="3 4" key="1">
    <citation type="submission" date="2022-06" db="EMBL/GenBank/DDBJ databases">
        <title>Genomic Encyclopedia of Archaeal and Bacterial Type Strains, Phase II (KMG-II): from individual species to whole genera.</title>
        <authorList>
            <person name="Goeker M."/>
        </authorList>
    </citation>
    <scope>NUCLEOTIDE SEQUENCE [LARGE SCALE GENOMIC DNA]</scope>
    <source>
        <strain evidence="3 4">DSM 40477</strain>
    </source>
</reference>
<feature type="transmembrane region" description="Helical" evidence="2">
    <location>
        <begin position="90"/>
        <end position="111"/>
    </location>
</feature>
<feature type="compositionally biased region" description="Low complexity" evidence="1">
    <location>
        <begin position="513"/>
        <end position="523"/>
    </location>
</feature>
<name>A0ABT1I1C5_STRSD</name>
<proteinExistence type="predicted"/>
<keyword evidence="2" id="KW-0812">Transmembrane</keyword>
<dbReference type="Proteomes" id="UP001205311">
    <property type="component" value="Unassembled WGS sequence"/>
</dbReference>
<feature type="transmembrane region" description="Helical" evidence="2">
    <location>
        <begin position="238"/>
        <end position="260"/>
    </location>
</feature>
<protein>
    <recommendedName>
        <fullName evidence="5">Integral membrane protein</fullName>
    </recommendedName>
</protein>
<feature type="compositionally biased region" description="Low complexity" evidence="1">
    <location>
        <begin position="476"/>
        <end position="501"/>
    </location>
</feature>
<dbReference type="Pfam" id="PF19877">
    <property type="entry name" value="DUF6350"/>
    <property type="match status" value="1"/>
</dbReference>
<comment type="caution">
    <text evidence="3">The sequence shown here is derived from an EMBL/GenBank/DDBJ whole genome shotgun (WGS) entry which is preliminary data.</text>
</comment>
<keyword evidence="4" id="KW-1185">Reference proteome</keyword>
<feature type="transmembrane region" description="Helical" evidence="2">
    <location>
        <begin position="296"/>
        <end position="316"/>
    </location>
</feature>
<evidence type="ECO:0000313" key="3">
    <source>
        <dbReference type="EMBL" id="MCP2261564.1"/>
    </source>
</evidence>
<evidence type="ECO:0000313" key="4">
    <source>
        <dbReference type="Proteomes" id="UP001205311"/>
    </source>
</evidence>
<feature type="transmembrane region" description="Helical" evidence="2">
    <location>
        <begin position="123"/>
        <end position="144"/>
    </location>
</feature>
<evidence type="ECO:0000256" key="2">
    <source>
        <dbReference type="SAM" id="Phobius"/>
    </source>
</evidence>
<feature type="transmembrane region" description="Helical" evidence="2">
    <location>
        <begin position="361"/>
        <end position="387"/>
    </location>
</feature>
<gene>
    <name evidence="3" type="ORF">LX15_005290</name>
</gene>
<accession>A0ABT1I1C5</accession>
<feature type="transmembrane region" description="Helical" evidence="2">
    <location>
        <begin position="269"/>
        <end position="290"/>
    </location>
</feature>
<feature type="transmembrane region" description="Helical" evidence="2">
    <location>
        <begin position="328"/>
        <end position="349"/>
    </location>
</feature>
<feature type="compositionally biased region" description="Basic and acidic residues" evidence="1">
    <location>
        <begin position="524"/>
        <end position="546"/>
    </location>
</feature>
<feature type="transmembrane region" description="Helical" evidence="2">
    <location>
        <begin position="34"/>
        <end position="53"/>
    </location>
</feature>
<evidence type="ECO:0000256" key="1">
    <source>
        <dbReference type="SAM" id="MobiDB-lite"/>
    </source>
</evidence>
<organism evidence="3 4">
    <name type="scientific">Streptoalloteichus tenebrarius (strain ATCC 17920 / DSM 40477 / JCM 4838 / CBS 697.72 / NBRC 16177 / NCIMB 11028 / NRRL B-12390 / A12253. 1 / ISP 5477)</name>
    <name type="common">Streptomyces tenebrarius</name>
    <dbReference type="NCBI Taxonomy" id="1933"/>
    <lineage>
        <taxon>Bacteria</taxon>
        <taxon>Bacillati</taxon>
        <taxon>Actinomycetota</taxon>
        <taxon>Actinomycetes</taxon>
        <taxon>Pseudonocardiales</taxon>
        <taxon>Pseudonocardiaceae</taxon>
        <taxon>Streptoalloteichus</taxon>
    </lineage>
</organism>
<feature type="transmembrane region" description="Helical" evidence="2">
    <location>
        <begin position="196"/>
        <end position="218"/>
    </location>
</feature>
<feature type="region of interest" description="Disordered" evidence="1">
    <location>
        <begin position="439"/>
        <end position="546"/>
    </location>
</feature>
<keyword evidence="2" id="KW-0472">Membrane</keyword>